<dbReference type="PROSITE" id="PS01124">
    <property type="entry name" value="HTH_ARAC_FAMILY_2"/>
    <property type="match status" value="1"/>
</dbReference>
<sequence>MIQAIFREVTPLTKHDCFTVFSRSKESFNFPIHYHDALELNLILNAGGSKRVVGEHEQVITDNELVLVGPNVIHGWMNCQPGFMNISETTIQFHPDLLGDSFLRKNQMRAIKQMLEDSQGGIAFPEQTISRLASRIISLKEKDNFDSIIELISILHDLAVGHYKKLSVKTEAAKRNTNSELIEQIFDFMHNHFRKKITVNDVAAAVNVTPDYLSRFLKMSTGFTFPDNLNEVRIGHVSHMLIETTHSIAEIAYACGFNNLANFNKIFRVKKNCTPGEFRQRHNGNRVLF</sequence>
<evidence type="ECO:0000256" key="1">
    <source>
        <dbReference type="ARBA" id="ARBA00023015"/>
    </source>
</evidence>
<keyword evidence="6" id="KW-1185">Reference proteome</keyword>
<accession>A0A7K1Y808</accession>
<evidence type="ECO:0000313" key="6">
    <source>
        <dbReference type="Proteomes" id="UP000466586"/>
    </source>
</evidence>
<dbReference type="Pfam" id="PF12833">
    <property type="entry name" value="HTH_18"/>
    <property type="match status" value="1"/>
</dbReference>
<dbReference type="AlphaFoldDB" id="A0A7K1Y808"/>
<protein>
    <submittedName>
        <fullName evidence="5">Helix-turn-helix domain-containing protein</fullName>
    </submittedName>
</protein>
<keyword evidence="1" id="KW-0805">Transcription regulation</keyword>
<gene>
    <name evidence="5" type="ORF">GS399_06205</name>
</gene>
<evidence type="ECO:0000256" key="3">
    <source>
        <dbReference type="ARBA" id="ARBA00023163"/>
    </source>
</evidence>
<evidence type="ECO:0000256" key="2">
    <source>
        <dbReference type="ARBA" id="ARBA00023125"/>
    </source>
</evidence>
<dbReference type="PANTHER" id="PTHR43280:SF27">
    <property type="entry name" value="TRANSCRIPTIONAL REGULATOR MTLR"/>
    <property type="match status" value="1"/>
</dbReference>
<evidence type="ECO:0000259" key="4">
    <source>
        <dbReference type="PROSITE" id="PS01124"/>
    </source>
</evidence>
<evidence type="ECO:0000313" key="5">
    <source>
        <dbReference type="EMBL" id="MXV50560.1"/>
    </source>
</evidence>
<comment type="caution">
    <text evidence="5">The sequence shown here is derived from an EMBL/GenBank/DDBJ whole genome shotgun (WGS) entry which is preliminary data.</text>
</comment>
<dbReference type="EMBL" id="WVHT01000002">
    <property type="protein sequence ID" value="MXV50560.1"/>
    <property type="molecule type" value="Genomic_DNA"/>
</dbReference>
<dbReference type="GO" id="GO:0003700">
    <property type="term" value="F:DNA-binding transcription factor activity"/>
    <property type="evidence" value="ECO:0007669"/>
    <property type="project" value="InterPro"/>
</dbReference>
<dbReference type="Proteomes" id="UP000466586">
    <property type="component" value="Unassembled WGS sequence"/>
</dbReference>
<keyword evidence="3" id="KW-0804">Transcription</keyword>
<dbReference type="SMART" id="SM00342">
    <property type="entry name" value="HTH_ARAC"/>
    <property type="match status" value="1"/>
</dbReference>
<reference evidence="5 6" key="1">
    <citation type="submission" date="2019-11" db="EMBL/GenBank/DDBJ databases">
        <title>Pedobacter sp. HMF7647 Genome sequencing and assembly.</title>
        <authorList>
            <person name="Kang H."/>
            <person name="Kim H."/>
            <person name="Joh K."/>
        </authorList>
    </citation>
    <scope>NUCLEOTIDE SEQUENCE [LARGE SCALE GENOMIC DNA]</scope>
    <source>
        <strain evidence="5 6">HMF7647</strain>
    </source>
</reference>
<dbReference type="InterPro" id="IPR018060">
    <property type="entry name" value="HTH_AraC"/>
</dbReference>
<keyword evidence="2" id="KW-0238">DNA-binding</keyword>
<dbReference type="GO" id="GO:0043565">
    <property type="term" value="F:sequence-specific DNA binding"/>
    <property type="evidence" value="ECO:0007669"/>
    <property type="project" value="InterPro"/>
</dbReference>
<dbReference type="PANTHER" id="PTHR43280">
    <property type="entry name" value="ARAC-FAMILY TRANSCRIPTIONAL REGULATOR"/>
    <property type="match status" value="1"/>
</dbReference>
<dbReference type="InterPro" id="IPR009057">
    <property type="entry name" value="Homeodomain-like_sf"/>
</dbReference>
<dbReference type="SUPFAM" id="SSF46689">
    <property type="entry name" value="Homeodomain-like"/>
    <property type="match status" value="2"/>
</dbReference>
<organism evidence="5 6">
    <name type="scientific">Hufsiella arboris</name>
    <dbReference type="NCBI Taxonomy" id="2695275"/>
    <lineage>
        <taxon>Bacteria</taxon>
        <taxon>Pseudomonadati</taxon>
        <taxon>Bacteroidota</taxon>
        <taxon>Sphingobacteriia</taxon>
        <taxon>Sphingobacteriales</taxon>
        <taxon>Sphingobacteriaceae</taxon>
        <taxon>Hufsiella</taxon>
    </lineage>
</organism>
<feature type="domain" description="HTH araC/xylS-type" evidence="4">
    <location>
        <begin position="183"/>
        <end position="281"/>
    </location>
</feature>
<dbReference type="Gene3D" id="1.10.10.60">
    <property type="entry name" value="Homeodomain-like"/>
    <property type="match status" value="2"/>
</dbReference>
<dbReference type="RefSeq" id="WP_160843724.1">
    <property type="nucleotide sequence ID" value="NZ_WVHT01000002.1"/>
</dbReference>
<proteinExistence type="predicted"/>
<name>A0A7K1Y808_9SPHI</name>